<dbReference type="AlphaFoldDB" id="A0A9P9HY17"/>
<accession>A0A9P9HY17</accession>
<name>A0A9P9HY17_FUSRE</name>
<organism evidence="1 2">
    <name type="scientific">Fusarium redolens</name>
    <dbReference type="NCBI Taxonomy" id="48865"/>
    <lineage>
        <taxon>Eukaryota</taxon>
        <taxon>Fungi</taxon>
        <taxon>Dikarya</taxon>
        <taxon>Ascomycota</taxon>
        <taxon>Pezizomycotina</taxon>
        <taxon>Sordariomycetes</taxon>
        <taxon>Hypocreomycetidae</taxon>
        <taxon>Hypocreales</taxon>
        <taxon>Nectriaceae</taxon>
        <taxon>Fusarium</taxon>
        <taxon>Fusarium redolens species complex</taxon>
    </lineage>
</organism>
<dbReference type="RefSeq" id="XP_046054061.1">
    <property type="nucleotide sequence ID" value="XM_046185336.1"/>
</dbReference>
<sequence length="428" mass="46807">MNPPPSPPSQASSHFQLEPVPAAILADKEVKRRDAIALLGACKTGCKAIDEEVMLGGFERGSVVGISAEDEELAVQLGLQTLAHSLCEGTVTSGLLITPRPASVMLAGLRDAVKAELEAKWCAKDTIKMKLRQCLEKVMLSCVFDLNGLWEALADLDCELVEEKDDAPQEQRTTNRQRETTYQFDEIQDSQDDDDEAFSPIQQASQPRAEKPYSKTPQHPDVIVITHFSSLLTSLFFHREKSAAHAALQLLSPHLRDLSRNLPSKPLILLLNSTSAVSSGPALATVAATSPAKQSQVDPTLRSIFNPPPSTGYSARRTKPNFGLIFTQLLDLHLLCTKVPKTRQDAEGTARQRPGDEIEMVWVVEVLLDELGVWEGNTGSRPGREQRWAAVKLERGRIGTAIDEKEPQAKVPNTSDVRLAGGFGGRRV</sequence>
<dbReference type="OrthoDB" id="336321at2759"/>
<protein>
    <submittedName>
        <fullName evidence="1">Uncharacterized protein</fullName>
    </submittedName>
</protein>
<dbReference type="Proteomes" id="UP000720189">
    <property type="component" value="Unassembled WGS sequence"/>
</dbReference>
<keyword evidence="2" id="KW-1185">Reference proteome</keyword>
<evidence type="ECO:0000313" key="1">
    <source>
        <dbReference type="EMBL" id="KAH7265326.1"/>
    </source>
</evidence>
<proteinExistence type="predicted"/>
<comment type="caution">
    <text evidence="1">The sequence shown here is derived from an EMBL/GenBank/DDBJ whole genome shotgun (WGS) entry which is preliminary data.</text>
</comment>
<gene>
    <name evidence="1" type="ORF">BKA55DRAFT_246261</name>
</gene>
<dbReference type="EMBL" id="JAGMUX010000003">
    <property type="protein sequence ID" value="KAH7265326.1"/>
    <property type="molecule type" value="Genomic_DNA"/>
</dbReference>
<dbReference type="GeneID" id="70215290"/>
<reference evidence="1" key="1">
    <citation type="journal article" date="2021" name="Nat. Commun.">
        <title>Genetic determinants of endophytism in the Arabidopsis root mycobiome.</title>
        <authorList>
            <person name="Mesny F."/>
            <person name="Miyauchi S."/>
            <person name="Thiergart T."/>
            <person name="Pickel B."/>
            <person name="Atanasova L."/>
            <person name="Karlsson M."/>
            <person name="Huettel B."/>
            <person name="Barry K.W."/>
            <person name="Haridas S."/>
            <person name="Chen C."/>
            <person name="Bauer D."/>
            <person name="Andreopoulos W."/>
            <person name="Pangilinan J."/>
            <person name="LaButti K."/>
            <person name="Riley R."/>
            <person name="Lipzen A."/>
            <person name="Clum A."/>
            <person name="Drula E."/>
            <person name="Henrissat B."/>
            <person name="Kohler A."/>
            <person name="Grigoriev I.V."/>
            <person name="Martin F.M."/>
            <person name="Hacquard S."/>
        </authorList>
    </citation>
    <scope>NUCLEOTIDE SEQUENCE</scope>
    <source>
        <strain evidence="1">MPI-CAGE-AT-0023</strain>
    </source>
</reference>
<dbReference type="Gene3D" id="3.40.50.300">
    <property type="entry name" value="P-loop containing nucleotide triphosphate hydrolases"/>
    <property type="match status" value="1"/>
</dbReference>
<evidence type="ECO:0000313" key="2">
    <source>
        <dbReference type="Proteomes" id="UP000720189"/>
    </source>
</evidence>
<dbReference type="InterPro" id="IPR027417">
    <property type="entry name" value="P-loop_NTPase"/>
</dbReference>